<comment type="caution">
    <text evidence="2">The sequence shown here is derived from an EMBL/GenBank/DDBJ whole genome shotgun (WGS) entry which is preliminary data.</text>
</comment>
<keyword evidence="3" id="KW-1185">Reference proteome</keyword>
<dbReference type="EMBL" id="JQBT01000005">
    <property type="protein sequence ID" value="KRN80657.1"/>
    <property type="molecule type" value="Genomic_DNA"/>
</dbReference>
<reference evidence="2 3" key="1">
    <citation type="journal article" date="2015" name="Genome Announc.">
        <title>Expanding the biotechnology potential of lactobacilli through comparative genomics of 213 strains and associated genera.</title>
        <authorList>
            <person name="Sun Z."/>
            <person name="Harris H.M."/>
            <person name="McCann A."/>
            <person name="Guo C."/>
            <person name="Argimon S."/>
            <person name="Zhang W."/>
            <person name="Yang X."/>
            <person name="Jeffery I.B."/>
            <person name="Cooney J.C."/>
            <person name="Kagawa T.F."/>
            <person name="Liu W."/>
            <person name="Song Y."/>
            <person name="Salvetti E."/>
            <person name="Wrobel A."/>
            <person name="Rasinkangas P."/>
            <person name="Parkhill J."/>
            <person name="Rea M.C."/>
            <person name="O'Sullivan O."/>
            <person name="Ritari J."/>
            <person name="Douillard F.P."/>
            <person name="Paul Ross R."/>
            <person name="Yang R."/>
            <person name="Briner A.E."/>
            <person name="Felis G.E."/>
            <person name="de Vos W.M."/>
            <person name="Barrangou R."/>
            <person name="Klaenhammer T.R."/>
            <person name="Caufield P.W."/>
            <person name="Cui Y."/>
            <person name="Zhang H."/>
            <person name="O'Toole P.W."/>
        </authorList>
    </citation>
    <scope>NUCLEOTIDE SEQUENCE [LARGE SCALE GENOMIC DNA]</scope>
    <source>
        <strain evidence="2 3">DSM 20690</strain>
    </source>
</reference>
<evidence type="ECO:0008006" key="4">
    <source>
        <dbReference type="Google" id="ProtNLM"/>
    </source>
</evidence>
<dbReference type="PATRIC" id="fig|1122148.6.peg.1241"/>
<evidence type="ECO:0000313" key="3">
    <source>
        <dbReference type="Proteomes" id="UP000051565"/>
    </source>
</evidence>
<dbReference type="Proteomes" id="UP000051565">
    <property type="component" value="Unassembled WGS sequence"/>
</dbReference>
<protein>
    <recommendedName>
        <fullName evidence="4">DUF2977 domain-containing protein</fullName>
    </recommendedName>
</protein>
<dbReference type="STRING" id="53444.AYR59_04710"/>
<organism evidence="2 3">
    <name type="scientific">Fructilactobacillus lindneri DSM 20690 = JCM 11027</name>
    <dbReference type="NCBI Taxonomy" id="1122148"/>
    <lineage>
        <taxon>Bacteria</taxon>
        <taxon>Bacillati</taxon>
        <taxon>Bacillota</taxon>
        <taxon>Bacilli</taxon>
        <taxon>Lactobacillales</taxon>
        <taxon>Lactobacillaceae</taxon>
        <taxon>Fructilactobacillus</taxon>
    </lineage>
</organism>
<feature type="region of interest" description="Disordered" evidence="1">
    <location>
        <begin position="100"/>
        <end position="151"/>
    </location>
</feature>
<sequence>MELYIYVQEDGSIAGFSRFQPSGYNFPKLEISDEDIENFRANFFDYKYLNGELVKPQEQASKDDDGELQKQLAMQQQISAKTIQAVAMYGASINELQAQMQEIKKSNDQSTSSSQSPIDSNPLTSQSQSQSVSESVSTSESNSNTESGVTK</sequence>
<accession>A0A0R2JU96</accession>
<evidence type="ECO:0000256" key="1">
    <source>
        <dbReference type="SAM" id="MobiDB-lite"/>
    </source>
</evidence>
<dbReference type="AlphaFoldDB" id="A0A0R2JU96"/>
<proteinExistence type="predicted"/>
<evidence type="ECO:0000313" key="2">
    <source>
        <dbReference type="EMBL" id="KRN80657.1"/>
    </source>
</evidence>
<feature type="compositionally biased region" description="Low complexity" evidence="1">
    <location>
        <begin position="108"/>
        <end position="151"/>
    </location>
</feature>
<dbReference type="RefSeq" id="WP_054646916.1">
    <property type="nucleotide sequence ID" value="NZ_FUXS01000012.1"/>
</dbReference>
<gene>
    <name evidence="2" type="ORF">IV52_GL001212</name>
</gene>
<name>A0A0R2JU96_9LACO</name>